<feature type="region of interest" description="Disordered" evidence="1">
    <location>
        <begin position="159"/>
        <end position="239"/>
    </location>
</feature>
<evidence type="ECO:0000313" key="3">
    <source>
        <dbReference type="Proteomes" id="UP000216725"/>
    </source>
</evidence>
<gene>
    <name evidence="2" type="ORF">PSRA_0454</name>
</gene>
<dbReference type="EMBL" id="MWWR01000004">
    <property type="protein sequence ID" value="OZG52265.1"/>
    <property type="molecule type" value="Genomic_DNA"/>
</dbReference>
<dbReference type="Proteomes" id="UP000216725">
    <property type="component" value="Unassembled WGS sequence"/>
</dbReference>
<name>A0A261EZJ8_9BIFI</name>
<comment type="caution">
    <text evidence="2">The sequence shown here is derived from an EMBL/GenBank/DDBJ whole genome shotgun (WGS) entry which is preliminary data.</text>
</comment>
<feature type="region of interest" description="Disordered" evidence="1">
    <location>
        <begin position="1"/>
        <end position="21"/>
    </location>
</feature>
<evidence type="ECO:0000313" key="2">
    <source>
        <dbReference type="EMBL" id="OZG52265.1"/>
    </source>
</evidence>
<protein>
    <submittedName>
        <fullName evidence="2">Uncharacterized protein</fullName>
    </submittedName>
</protein>
<accession>A0A261EZJ8</accession>
<reference evidence="2 3" key="1">
    <citation type="journal article" date="2017" name="BMC Genomics">
        <title>Comparative genomic and phylogenomic analyses of the Bifidobacteriaceae family.</title>
        <authorList>
            <person name="Lugli G.A."/>
            <person name="Milani C."/>
            <person name="Turroni F."/>
            <person name="Duranti S."/>
            <person name="Mancabelli L."/>
            <person name="Mangifesta M."/>
            <person name="Ferrario C."/>
            <person name="Modesto M."/>
            <person name="Mattarelli P."/>
            <person name="Jiri K."/>
            <person name="van Sinderen D."/>
            <person name="Ventura M."/>
        </authorList>
    </citation>
    <scope>NUCLEOTIDE SEQUENCE [LARGE SCALE GENOMIC DNA]</scope>
    <source>
        <strain evidence="2 3">DSM 24742</strain>
    </source>
</reference>
<dbReference type="AlphaFoldDB" id="A0A261EZJ8"/>
<proteinExistence type="predicted"/>
<evidence type="ECO:0000256" key="1">
    <source>
        <dbReference type="SAM" id="MobiDB-lite"/>
    </source>
</evidence>
<keyword evidence="3" id="KW-1185">Reference proteome</keyword>
<organism evidence="2 3">
    <name type="scientific">Pseudoscardovia radai</name>
    <dbReference type="NCBI Taxonomy" id="987066"/>
    <lineage>
        <taxon>Bacteria</taxon>
        <taxon>Bacillati</taxon>
        <taxon>Actinomycetota</taxon>
        <taxon>Actinomycetes</taxon>
        <taxon>Bifidobacteriales</taxon>
        <taxon>Bifidobacteriaceae</taxon>
        <taxon>Pseudoscardovia</taxon>
    </lineage>
</organism>
<feature type="compositionally biased region" description="Basic residues" evidence="1">
    <location>
        <begin position="1"/>
        <end position="11"/>
    </location>
</feature>
<sequence length="239" mass="26200">MGYGHKTRFSRPKSSENVRKPSHCCEFSNNVMGFGHEAGPAATPLPQTGHRTPIARFVGSRTANRRRNCNVPGRSLLGHSLENDPTNRELPLRGISNTRIGHPIHRFAASAPCPHRVRNLSHCCAFPNNVMGYGHKTRFSRPKSSENVRKPSHCCGNENDVMGYGPISTRPASRKPNGASHWHCRDQREAPLMQSGTEPSSLPPKNTPPKNNVMGCGPRALRYGPGARFDGATRGGRRG</sequence>